<dbReference type="InterPro" id="IPR036259">
    <property type="entry name" value="MFS_trans_sf"/>
</dbReference>
<dbReference type="GO" id="GO:0005886">
    <property type="term" value="C:plasma membrane"/>
    <property type="evidence" value="ECO:0007669"/>
    <property type="project" value="UniProtKB-SubCell"/>
</dbReference>
<feature type="transmembrane region" description="Helical" evidence="7">
    <location>
        <begin position="100"/>
        <end position="120"/>
    </location>
</feature>
<evidence type="ECO:0000256" key="4">
    <source>
        <dbReference type="ARBA" id="ARBA00022692"/>
    </source>
</evidence>
<dbReference type="Proteomes" id="UP000197058">
    <property type="component" value="Chromosome"/>
</dbReference>
<protein>
    <submittedName>
        <fullName evidence="8">MFS transporter</fullName>
    </submittedName>
</protein>
<feature type="transmembrane region" description="Helical" evidence="7">
    <location>
        <begin position="74"/>
        <end position="95"/>
    </location>
</feature>
<feature type="transmembrane region" description="Helical" evidence="7">
    <location>
        <begin position="150"/>
        <end position="183"/>
    </location>
</feature>
<dbReference type="SUPFAM" id="SSF103473">
    <property type="entry name" value="MFS general substrate transporter"/>
    <property type="match status" value="1"/>
</dbReference>
<gene>
    <name evidence="8" type="ORF">CEP64_12205</name>
</gene>
<dbReference type="KEGG" id="sscu:CEP64_12205"/>
<evidence type="ECO:0000256" key="1">
    <source>
        <dbReference type="ARBA" id="ARBA00004651"/>
    </source>
</evidence>
<dbReference type="CDD" id="cd06173">
    <property type="entry name" value="MFS_MefA_like"/>
    <property type="match status" value="1"/>
</dbReference>
<organism evidence="8 9">
    <name type="scientific">Mammaliicoccus sciuri</name>
    <name type="common">Staphylococcus sciuri</name>
    <dbReference type="NCBI Taxonomy" id="1296"/>
    <lineage>
        <taxon>Bacteria</taxon>
        <taxon>Bacillati</taxon>
        <taxon>Bacillota</taxon>
        <taxon>Bacilli</taxon>
        <taxon>Bacillales</taxon>
        <taxon>Staphylococcaceae</taxon>
        <taxon>Mammaliicoccus</taxon>
    </lineage>
</organism>
<proteinExistence type="predicted"/>
<evidence type="ECO:0000256" key="7">
    <source>
        <dbReference type="SAM" id="Phobius"/>
    </source>
</evidence>
<dbReference type="PANTHER" id="PTHR23513:SF6">
    <property type="entry name" value="MAJOR FACILITATOR SUPERFAMILY ASSOCIATED DOMAIN-CONTAINING PROTEIN"/>
    <property type="match status" value="1"/>
</dbReference>
<feature type="transmembrane region" description="Helical" evidence="7">
    <location>
        <begin position="302"/>
        <end position="323"/>
    </location>
</feature>
<keyword evidence="2" id="KW-0813">Transport</keyword>
<evidence type="ECO:0000256" key="3">
    <source>
        <dbReference type="ARBA" id="ARBA00022475"/>
    </source>
</evidence>
<feature type="transmembrane region" description="Helical" evidence="7">
    <location>
        <begin position="335"/>
        <end position="362"/>
    </location>
</feature>
<evidence type="ECO:0000256" key="6">
    <source>
        <dbReference type="ARBA" id="ARBA00023136"/>
    </source>
</evidence>
<feature type="transmembrane region" description="Helical" evidence="7">
    <location>
        <begin position="14"/>
        <end position="36"/>
    </location>
</feature>
<reference evidence="9" key="1">
    <citation type="submission" date="2017-06" db="EMBL/GenBank/DDBJ databases">
        <title>FDA dAtabase for Regulatory Grade micrObial Sequences (FDA-ARGOS): Supporting development and validation of Infectious Disease Dx tests.</title>
        <authorList>
            <person name="Goldberg B."/>
            <person name="Campos J."/>
            <person name="Tallon L."/>
            <person name="Sadzewicz L."/>
            <person name="Sengamalay N."/>
            <person name="Ott S."/>
            <person name="Godinez A."/>
            <person name="Nagaraj S."/>
            <person name="Vavikolanu K."/>
            <person name="Nadendla S."/>
            <person name="George J."/>
            <person name="Geyer C."/>
            <person name="Sichtig H."/>
        </authorList>
    </citation>
    <scope>NUCLEOTIDE SEQUENCE [LARGE SCALE GENOMIC DNA]</scope>
    <source>
        <strain evidence="9">FDAARGOS_285</strain>
    </source>
</reference>
<name>A0AAI8DKH7_MAMSC</name>
<evidence type="ECO:0000256" key="2">
    <source>
        <dbReference type="ARBA" id="ARBA00022448"/>
    </source>
</evidence>
<keyword evidence="6 7" id="KW-0472">Membrane</keyword>
<dbReference type="RefSeq" id="WP_058590760.1">
    <property type="nucleotide sequence ID" value="NZ_CP022046.2"/>
</dbReference>
<dbReference type="EMBL" id="CP022046">
    <property type="protein sequence ID" value="ASE35320.1"/>
    <property type="molecule type" value="Genomic_DNA"/>
</dbReference>
<dbReference type="AlphaFoldDB" id="A0AAI8DKH7"/>
<accession>A0AAI8DKH7</accession>
<dbReference type="Gene3D" id="1.20.1250.20">
    <property type="entry name" value="MFS general substrate transporter like domains"/>
    <property type="match status" value="2"/>
</dbReference>
<keyword evidence="4 7" id="KW-0812">Transmembrane</keyword>
<feature type="transmembrane region" description="Helical" evidence="7">
    <location>
        <begin position="251"/>
        <end position="272"/>
    </location>
</feature>
<feature type="transmembrane region" description="Helical" evidence="7">
    <location>
        <begin position="279"/>
        <end position="296"/>
    </location>
</feature>
<evidence type="ECO:0000313" key="8">
    <source>
        <dbReference type="EMBL" id="ASE35320.1"/>
    </source>
</evidence>
<sequence>MRALLKHTDFMQLIFGRILTNTADSIYFITTMWLIYDITKSSALTGLLSSLILVPKCLQMFYGPIIDHFSLKKILIHSQTIQAVLVGIIAVLLFFHYENAILIIILVVTAAMVGEISYPISNKLVPVLLPKDKIVSGNAMMSFSNQSMDLVLNTVITILISLVSIYTLYVMNTIIFISAAVIYAMIKVKSQKSTGSTLDFKTYMNSLSEGLYTVRHSLLWIFQIGAFAVNFGIGMVYTALPVLSHYLNQPIYYGLFLSAISLGMVLSTLVVGYVKKYPFGKLMVVTFILSGVFLLLGFVTPIYIFIILFGLSWLSVGLANILFLSASQAIIPEYILGRITSITSSLGVIGLPLGSLIGGFLLELMNPIALISITGCFFIVLGIIWLVHPKLNKLRPIDLLTLDDFEISVDNKNIDIKNDALGS</sequence>
<feature type="transmembrane region" description="Helical" evidence="7">
    <location>
        <begin position="368"/>
        <end position="387"/>
    </location>
</feature>
<feature type="transmembrane region" description="Helical" evidence="7">
    <location>
        <begin position="218"/>
        <end position="239"/>
    </location>
</feature>
<comment type="subcellular location">
    <subcellularLocation>
        <location evidence="1">Cell membrane</location>
        <topology evidence="1">Multi-pass membrane protein</topology>
    </subcellularLocation>
</comment>
<evidence type="ECO:0000256" key="5">
    <source>
        <dbReference type="ARBA" id="ARBA00022989"/>
    </source>
</evidence>
<dbReference type="PANTHER" id="PTHR23513">
    <property type="entry name" value="INTEGRAL MEMBRANE EFFLUX PROTEIN-RELATED"/>
    <property type="match status" value="1"/>
</dbReference>
<evidence type="ECO:0000313" key="9">
    <source>
        <dbReference type="Proteomes" id="UP000197058"/>
    </source>
</evidence>
<dbReference type="Pfam" id="PF05977">
    <property type="entry name" value="MFS_3"/>
    <property type="match status" value="1"/>
</dbReference>
<keyword evidence="3" id="KW-1003">Cell membrane</keyword>
<dbReference type="InterPro" id="IPR010290">
    <property type="entry name" value="TM_effector"/>
</dbReference>
<keyword evidence="5 7" id="KW-1133">Transmembrane helix</keyword>